<dbReference type="InterPro" id="IPR006664">
    <property type="entry name" value="OMP_bac"/>
</dbReference>
<gene>
    <name evidence="7" type="ORF">ASR47_1001302</name>
</gene>
<evidence type="ECO:0000256" key="5">
    <source>
        <dbReference type="SAM" id="SignalP"/>
    </source>
</evidence>
<dbReference type="GO" id="GO:0009279">
    <property type="term" value="C:cell outer membrane"/>
    <property type="evidence" value="ECO:0007669"/>
    <property type="project" value="UniProtKB-SubCell"/>
</dbReference>
<keyword evidence="3" id="KW-0998">Cell outer membrane</keyword>
<dbReference type="PATRIC" id="fig|1747903.4.peg.313"/>
<dbReference type="STRING" id="1747903.ASR47_1001302"/>
<dbReference type="PANTHER" id="PTHR30329:SF21">
    <property type="entry name" value="LIPOPROTEIN YIAD-RELATED"/>
    <property type="match status" value="1"/>
</dbReference>
<dbReference type="Gene3D" id="3.30.1330.60">
    <property type="entry name" value="OmpA-like domain"/>
    <property type="match status" value="1"/>
</dbReference>
<dbReference type="SUPFAM" id="SSF103088">
    <property type="entry name" value="OmpA-like"/>
    <property type="match status" value="1"/>
</dbReference>
<organism evidence="7 8">
    <name type="scientific">Janthinobacterium psychrotolerans</name>
    <dbReference type="NCBI Taxonomy" id="1747903"/>
    <lineage>
        <taxon>Bacteria</taxon>
        <taxon>Pseudomonadati</taxon>
        <taxon>Pseudomonadota</taxon>
        <taxon>Betaproteobacteria</taxon>
        <taxon>Burkholderiales</taxon>
        <taxon>Oxalobacteraceae</taxon>
        <taxon>Janthinobacterium</taxon>
    </lineage>
</organism>
<dbReference type="PANTHER" id="PTHR30329">
    <property type="entry name" value="STATOR ELEMENT OF FLAGELLAR MOTOR COMPLEX"/>
    <property type="match status" value="1"/>
</dbReference>
<dbReference type="Pfam" id="PF00691">
    <property type="entry name" value="OmpA"/>
    <property type="match status" value="1"/>
</dbReference>
<dbReference type="AlphaFoldDB" id="A0A1A7BWC6"/>
<feature type="signal peptide" evidence="5">
    <location>
        <begin position="1"/>
        <end position="18"/>
    </location>
</feature>
<keyword evidence="8" id="KW-1185">Reference proteome</keyword>
<dbReference type="PRINTS" id="PR01023">
    <property type="entry name" value="NAFLGMOTY"/>
</dbReference>
<evidence type="ECO:0000256" key="4">
    <source>
        <dbReference type="PROSITE-ProRule" id="PRU00473"/>
    </source>
</evidence>
<evidence type="ECO:0000256" key="1">
    <source>
        <dbReference type="ARBA" id="ARBA00004442"/>
    </source>
</evidence>
<accession>A0A1A7BWC6</accession>
<evidence type="ECO:0000259" key="6">
    <source>
        <dbReference type="PROSITE" id="PS51123"/>
    </source>
</evidence>
<name>A0A1A7BWC6_9BURK</name>
<feature type="domain" description="OmpA-like" evidence="6">
    <location>
        <begin position="144"/>
        <end position="259"/>
    </location>
</feature>
<dbReference type="InterPro" id="IPR006665">
    <property type="entry name" value="OmpA-like"/>
</dbReference>
<dbReference type="OrthoDB" id="9782229at2"/>
<dbReference type="CDD" id="cd07185">
    <property type="entry name" value="OmpA_C-like"/>
    <property type="match status" value="1"/>
</dbReference>
<keyword evidence="5" id="KW-0732">Signal</keyword>
<proteinExistence type="predicted"/>
<dbReference type="PROSITE" id="PS51123">
    <property type="entry name" value="OMPA_2"/>
    <property type="match status" value="1"/>
</dbReference>
<dbReference type="EMBL" id="LOCQ01000062">
    <property type="protein sequence ID" value="OBV36825.1"/>
    <property type="molecule type" value="Genomic_DNA"/>
</dbReference>
<evidence type="ECO:0000256" key="3">
    <source>
        <dbReference type="ARBA" id="ARBA00023237"/>
    </source>
</evidence>
<dbReference type="Proteomes" id="UP000092713">
    <property type="component" value="Unassembled WGS sequence"/>
</dbReference>
<dbReference type="PRINTS" id="PR01021">
    <property type="entry name" value="OMPADOMAIN"/>
</dbReference>
<keyword evidence="2 4" id="KW-0472">Membrane</keyword>
<reference evidence="7 8" key="1">
    <citation type="submission" date="2016-04" db="EMBL/GenBank/DDBJ databases">
        <title>Draft genome sequence of Janthinobacterium psychrotolerans sp. nov., isolated from freshwater sediments in Denmark.</title>
        <authorList>
            <person name="Gong X."/>
            <person name="Skrivergaard S."/>
            <person name="Korsgaard B.S."/>
            <person name="Schreiber L."/>
            <person name="Marshall I.P."/>
            <person name="Finster K."/>
            <person name="Schramm A."/>
        </authorList>
    </citation>
    <scope>NUCLEOTIDE SEQUENCE [LARGE SCALE GENOMIC DNA]</scope>
    <source>
        <strain evidence="7 8">S3-2</strain>
    </source>
</reference>
<comment type="subcellular location">
    <subcellularLocation>
        <location evidence="1">Cell outer membrane</location>
    </subcellularLocation>
</comment>
<dbReference type="RefSeq" id="WP_065310739.1">
    <property type="nucleotide sequence ID" value="NZ_LOCQ01000062.1"/>
</dbReference>
<sequence>MKPLTLFLLLAALFNVQAQTQAPAPASPQPGQILVTGTVADEASKAAVLARLRELYGFDRVVDQMAVGAVAVPANWNAHVQKLLAPNLKLITRGQLTIDGSSVNLRGEVANEAQRQQIASEIATSLNPTYTVHNGLRVAAAEQNVLDAALDKRTIEFDSGQASITAHGLAILDEMAAAMHQLKGRKVEVIGHTDNTGLRASNVSLSQARADAVRNYLAGKGIAPDTVLTSGQGPDRPVASNATVDGRARNRRIEFRIAQ</sequence>
<evidence type="ECO:0000313" key="8">
    <source>
        <dbReference type="Proteomes" id="UP000092713"/>
    </source>
</evidence>
<dbReference type="InterPro" id="IPR036737">
    <property type="entry name" value="OmpA-like_sf"/>
</dbReference>
<dbReference type="InterPro" id="IPR050330">
    <property type="entry name" value="Bact_OuterMem_StrucFunc"/>
</dbReference>
<protein>
    <submittedName>
        <fullName evidence="7">OmpA-OmpF porin, OOP family</fullName>
    </submittedName>
</protein>
<comment type="caution">
    <text evidence="7">The sequence shown here is derived from an EMBL/GenBank/DDBJ whole genome shotgun (WGS) entry which is preliminary data.</text>
</comment>
<evidence type="ECO:0000313" key="7">
    <source>
        <dbReference type="EMBL" id="OBV36825.1"/>
    </source>
</evidence>
<feature type="chain" id="PRO_5008355365" evidence="5">
    <location>
        <begin position="19"/>
        <end position="259"/>
    </location>
</feature>
<dbReference type="Gene3D" id="3.40.1520.20">
    <property type="match status" value="1"/>
</dbReference>
<evidence type="ECO:0000256" key="2">
    <source>
        <dbReference type="ARBA" id="ARBA00023136"/>
    </source>
</evidence>